<dbReference type="RefSeq" id="XP_024386156.1">
    <property type="nucleotide sequence ID" value="XM_024530388.2"/>
</dbReference>
<dbReference type="FunCoup" id="A0A2K1K048">
    <property type="interactions" value="1952"/>
</dbReference>
<feature type="region of interest" description="Disordered" evidence="1">
    <location>
        <begin position="145"/>
        <end position="173"/>
    </location>
</feature>
<dbReference type="Gramene" id="Pp3c10_22920V3.1">
    <property type="protein sequence ID" value="Pp3c10_22920V3.1"/>
    <property type="gene ID" value="Pp3c10_22920"/>
</dbReference>
<protein>
    <recommendedName>
        <fullName evidence="5">RING-type domain-containing protein</fullName>
    </recommendedName>
</protein>
<sequence>MGNKITRRRHVIDERYTRPQGLYPHRDVDQRKLRRLILESKLAPCFPGEEESATDLEECPICFLHYPSLNRSKCCTKGICTECFLQMKSPHTARPTQCPFCKTPQYAVEYRGAKTLEEKGMEQAEEQKVIEAKIRMRRQELLDDEERVQRRKENIRAGRTRQPTPRAQPDTDHEIASASIDEIDFLNWSSARGNSDRRPQVLGTSAPLERNGSRLHHYSMWDEDYQNVLGFDAYEPLEEPAAPMSSDAMTVLNRYRTGSAPSGATRALRRDDELDLDLEEIMVMEAILWLSIQEEFTRQRFSDGEATRSVPNIPTVLVTENNLGSEADVFTVILPPPAPPVLESESLDQHSGRQGTSAVGLAGSIAALAEQQAVSPNTSTSSQPVASGVLPPLYADSQGVAEISNAINDPSENTGNGSDRPARFQRFEEIPRSGGESVVQERPVMSLTPGRGEDDVENSRKASEKLANWVSSTQNKYRGSSMNGLLGDQSSEQVEVGTSFSSSVPSASDLPWEVSDIPDFTGNGENSGGTNNDTILVPESFEEQMMLAMALSLADAQARARHGGNHSGPLTQATHLADMQARIRQGNSHSGPLPRPTFIGQ</sequence>
<feature type="region of interest" description="Disordered" evidence="1">
    <location>
        <begin position="429"/>
        <end position="460"/>
    </location>
</feature>
<dbReference type="InterPro" id="IPR003903">
    <property type="entry name" value="UIM_dom"/>
</dbReference>
<organism evidence="2">
    <name type="scientific">Physcomitrium patens</name>
    <name type="common">Spreading-leaved earth moss</name>
    <name type="synonym">Physcomitrella patens</name>
    <dbReference type="NCBI Taxonomy" id="3218"/>
    <lineage>
        <taxon>Eukaryota</taxon>
        <taxon>Viridiplantae</taxon>
        <taxon>Streptophyta</taxon>
        <taxon>Embryophyta</taxon>
        <taxon>Bryophyta</taxon>
        <taxon>Bryophytina</taxon>
        <taxon>Bryopsida</taxon>
        <taxon>Funariidae</taxon>
        <taxon>Funariales</taxon>
        <taxon>Funariaceae</taxon>
        <taxon>Physcomitrium</taxon>
    </lineage>
</organism>
<dbReference type="EMBL" id="ABEU02000010">
    <property type="protein sequence ID" value="PNR47153.1"/>
    <property type="molecule type" value="Genomic_DNA"/>
</dbReference>
<feature type="compositionally biased region" description="Low complexity" evidence="1">
    <location>
        <begin position="521"/>
        <end position="533"/>
    </location>
</feature>
<reference evidence="2 4" key="2">
    <citation type="journal article" date="2018" name="Plant J.">
        <title>The Physcomitrella patens chromosome-scale assembly reveals moss genome structure and evolution.</title>
        <authorList>
            <person name="Lang D."/>
            <person name="Ullrich K.K."/>
            <person name="Murat F."/>
            <person name="Fuchs J."/>
            <person name="Jenkins J."/>
            <person name="Haas F.B."/>
            <person name="Piednoel M."/>
            <person name="Gundlach H."/>
            <person name="Van Bel M."/>
            <person name="Meyberg R."/>
            <person name="Vives C."/>
            <person name="Morata J."/>
            <person name="Symeonidi A."/>
            <person name="Hiss M."/>
            <person name="Muchero W."/>
            <person name="Kamisugi Y."/>
            <person name="Saleh O."/>
            <person name="Blanc G."/>
            <person name="Decker E.L."/>
            <person name="van Gessel N."/>
            <person name="Grimwood J."/>
            <person name="Hayes R.D."/>
            <person name="Graham S.W."/>
            <person name="Gunter L.E."/>
            <person name="McDaniel S.F."/>
            <person name="Hoernstein S.N.W."/>
            <person name="Larsson A."/>
            <person name="Li F.W."/>
            <person name="Perroud P.F."/>
            <person name="Phillips J."/>
            <person name="Ranjan P."/>
            <person name="Rokshar D.S."/>
            <person name="Rothfels C.J."/>
            <person name="Schneider L."/>
            <person name="Shu S."/>
            <person name="Stevenson D.W."/>
            <person name="Thummler F."/>
            <person name="Tillich M."/>
            <person name="Villarreal Aguilar J.C."/>
            <person name="Widiez T."/>
            <person name="Wong G.K."/>
            <person name="Wymore A."/>
            <person name="Zhang Y."/>
            <person name="Zimmer A.D."/>
            <person name="Quatrano R.S."/>
            <person name="Mayer K.F.X."/>
            <person name="Goodstein D."/>
            <person name="Casacuberta J.M."/>
            <person name="Vandepoele K."/>
            <person name="Reski R."/>
            <person name="Cuming A.C."/>
            <person name="Tuskan G.A."/>
            <person name="Maumus F."/>
            <person name="Salse J."/>
            <person name="Schmutz J."/>
            <person name="Rensing S.A."/>
        </authorList>
    </citation>
    <scope>NUCLEOTIDE SEQUENCE [LARGE SCALE GENOMIC DNA]</scope>
    <source>
        <strain evidence="3 4">cv. Gransden 2004</strain>
    </source>
</reference>
<reference evidence="2 4" key="1">
    <citation type="journal article" date="2008" name="Science">
        <title>The Physcomitrella genome reveals evolutionary insights into the conquest of land by plants.</title>
        <authorList>
            <person name="Rensing S."/>
            <person name="Lang D."/>
            <person name="Zimmer A."/>
            <person name="Terry A."/>
            <person name="Salamov A."/>
            <person name="Shapiro H."/>
            <person name="Nishiyama T."/>
            <person name="Perroud P.-F."/>
            <person name="Lindquist E."/>
            <person name="Kamisugi Y."/>
            <person name="Tanahashi T."/>
            <person name="Sakakibara K."/>
            <person name="Fujita T."/>
            <person name="Oishi K."/>
            <person name="Shin-I T."/>
            <person name="Kuroki Y."/>
            <person name="Toyoda A."/>
            <person name="Suzuki Y."/>
            <person name="Hashimoto A."/>
            <person name="Yamaguchi K."/>
            <person name="Sugano A."/>
            <person name="Kohara Y."/>
            <person name="Fujiyama A."/>
            <person name="Anterola A."/>
            <person name="Aoki S."/>
            <person name="Ashton N."/>
            <person name="Barbazuk W.B."/>
            <person name="Barker E."/>
            <person name="Bennetzen J."/>
            <person name="Bezanilla M."/>
            <person name="Blankenship R."/>
            <person name="Cho S.H."/>
            <person name="Dutcher S."/>
            <person name="Estelle M."/>
            <person name="Fawcett J.A."/>
            <person name="Gundlach H."/>
            <person name="Hanada K."/>
            <person name="Heyl A."/>
            <person name="Hicks K.A."/>
            <person name="Hugh J."/>
            <person name="Lohr M."/>
            <person name="Mayer K."/>
            <person name="Melkozernov A."/>
            <person name="Murata T."/>
            <person name="Nelson D."/>
            <person name="Pils B."/>
            <person name="Prigge M."/>
            <person name="Reiss B."/>
            <person name="Renner T."/>
            <person name="Rombauts S."/>
            <person name="Rushton P."/>
            <person name="Sanderfoot A."/>
            <person name="Schween G."/>
            <person name="Shiu S.-H."/>
            <person name="Stueber K."/>
            <person name="Theodoulou F.L."/>
            <person name="Tu H."/>
            <person name="Van de Peer Y."/>
            <person name="Verrier P.J."/>
            <person name="Waters E."/>
            <person name="Wood A."/>
            <person name="Yang L."/>
            <person name="Cove D."/>
            <person name="Cuming A."/>
            <person name="Hasebe M."/>
            <person name="Lucas S."/>
            <person name="Mishler D.B."/>
            <person name="Reski R."/>
            <person name="Grigoriev I."/>
            <person name="Quatrano R.S."/>
            <person name="Boore J.L."/>
        </authorList>
    </citation>
    <scope>NUCLEOTIDE SEQUENCE [LARGE SCALE GENOMIC DNA]</scope>
    <source>
        <strain evidence="3 4">cv. Gransden 2004</strain>
    </source>
</reference>
<evidence type="ECO:0008006" key="5">
    <source>
        <dbReference type="Google" id="ProtNLM"/>
    </source>
</evidence>
<evidence type="ECO:0000256" key="1">
    <source>
        <dbReference type="SAM" id="MobiDB-lite"/>
    </source>
</evidence>
<dbReference type="KEGG" id="ppp:112287429"/>
<dbReference type="EnsemblPlants" id="Pp3c10_22920V3.3">
    <property type="protein sequence ID" value="Pp3c10_22920V3.3"/>
    <property type="gene ID" value="Pp3c10_22920"/>
</dbReference>
<dbReference type="InterPro" id="IPR039301">
    <property type="entry name" value="Sip5/DA2"/>
</dbReference>
<dbReference type="OMA" id="ATHLADM"/>
<feature type="compositionally biased region" description="Basic and acidic residues" evidence="1">
    <location>
        <begin position="145"/>
        <end position="156"/>
    </location>
</feature>
<dbReference type="OrthoDB" id="21471at2759"/>
<feature type="compositionally biased region" description="Polar residues" evidence="1">
    <location>
        <begin position="477"/>
        <end position="506"/>
    </location>
</feature>
<dbReference type="PANTHER" id="PTHR31315:SF1">
    <property type="entry name" value="PROTEIN SIP5"/>
    <property type="match status" value="1"/>
</dbReference>
<dbReference type="Gramene" id="Pp3c10_22920V3.6">
    <property type="protein sequence ID" value="Pp3c10_22920V3.6"/>
    <property type="gene ID" value="Pp3c10_22920"/>
</dbReference>
<proteinExistence type="predicted"/>
<evidence type="ECO:0000313" key="2">
    <source>
        <dbReference type="EMBL" id="PNR47153.1"/>
    </source>
</evidence>
<keyword evidence="4" id="KW-1185">Reference proteome</keyword>
<evidence type="ECO:0000313" key="3">
    <source>
        <dbReference type="EnsemblPlants" id="Pp3c10_22920V3.1"/>
    </source>
</evidence>
<dbReference type="PaxDb" id="3218-PP1S32_199V6.1"/>
<evidence type="ECO:0000313" key="4">
    <source>
        <dbReference type="Proteomes" id="UP000006727"/>
    </source>
</evidence>
<dbReference type="PROSITE" id="PS50330">
    <property type="entry name" value="UIM"/>
    <property type="match status" value="1"/>
</dbReference>
<dbReference type="Gramene" id="Pp3c10_22920V3.5">
    <property type="protein sequence ID" value="Pp3c10_22920V3.5"/>
    <property type="gene ID" value="Pp3c10_22920"/>
</dbReference>
<feature type="region of interest" description="Disordered" evidence="1">
    <location>
        <begin position="477"/>
        <end position="533"/>
    </location>
</feature>
<reference evidence="3" key="3">
    <citation type="submission" date="2020-12" db="UniProtKB">
        <authorList>
            <consortium name="EnsemblPlants"/>
        </authorList>
    </citation>
    <scope>IDENTIFICATION</scope>
</reference>
<dbReference type="GeneID" id="112287429"/>
<dbReference type="AlphaFoldDB" id="A0A2K1K048"/>
<gene>
    <name evidence="3" type="primary">LOC112287429</name>
    <name evidence="2" type="ORF">PHYPA_014273</name>
</gene>
<dbReference type="Gramene" id="Pp3c10_22920V3.3">
    <property type="protein sequence ID" value="Pp3c10_22920V3.3"/>
    <property type="gene ID" value="Pp3c10_22920"/>
</dbReference>
<dbReference type="Proteomes" id="UP000006727">
    <property type="component" value="Chromosome 10"/>
</dbReference>
<dbReference type="RefSeq" id="XP_073392712.1">
    <property type="nucleotide sequence ID" value="XM_073536611.1"/>
</dbReference>
<dbReference type="EnsemblPlants" id="Pp3c10_22920V3.6">
    <property type="protein sequence ID" value="Pp3c10_22920V3.6"/>
    <property type="gene ID" value="Pp3c10_22920"/>
</dbReference>
<accession>A0A2K1K048</accession>
<dbReference type="PANTHER" id="PTHR31315">
    <property type="entry name" value="PROTEIN SIP5"/>
    <property type="match status" value="1"/>
</dbReference>
<dbReference type="STRING" id="3218.A0A2K1K048"/>
<feature type="compositionally biased region" description="Basic and acidic residues" evidence="1">
    <location>
        <begin position="451"/>
        <end position="460"/>
    </location>
</feature>
<dbReference type="EnsemblPlants" id="Pp3c10_22920V3.5">
    <property type="protein sequence ID" value="Pp3c10_22920V3.5"/>
    <property type="gene ID" value="Pp3c10_22920"/>
</dbReference>
<dbReference type="EnsemblPlants" id="Pp3c10_22920V3.1">
    <property type="protein sequence ID" value="Pp3c10_22920V3.1"/>
    <property type="gene ID" value="Pp3c10_22920"/>
</dbReference>
<name>A0A2K1K048_PHYPA</name>
<dbReference type="RefSeq" id="XP_024386155.1">
    <property type="nucleotide sequence ID" value="XM_024530387.2"/>
</dbReference>